<proteinExistence type="inferred from homology"/>
<evidence type="ECO:0000256" key="3">
    <source>
        <dbReference type="ARBA" id="ARBA00004496"/>
    </source>
</evidence>
<dbReference type="Pfam" id="PF10408">
    <property type="entry name" value="Ufd2P_core"/>
    <property type="match status" value="1"/>
</dbReference>
<evidence type="ECO:0000256" key="6">
    <source>
        <dbReference type="ARBA" id="ARBA00012483"/>
    </source>
</evidence>
<protein>
    <recommendedName>
        <fullName evidence="6">RING-type E3 ubiquitin transferase</fullName>
        <ecNumber evidence="6">2.3.2.27</ecNumber>
    </recommendedName>
</protein>
<accession>A0A9W6BUN4</accession>
<dbReference type="GO" id="GO:0000151">
    <property type="term" value="C:ubiquitin ligase complex"/>
    <property type="evidence" value="ECO:0007669"/>
    <property type="project" value="InterPro"/>
</dbReference>
<dbReference type="OrthoDB" id="20295at2759"/>
<dbReference type="Gene3D" id="3.30.40.10">
    <property type="entry name" value="Zinc/RING finger domain, C3HC4 (zinc finger)"/>
    <property type="match status" value="1"/>
</dbReference>
<comment type="caution">
    <text evidence="13">The sequence shown here is derived from an EMBL/GenBank/DDBJ whole genome shotgun (WGS) entry which is preliminary data.</text>
</comment>
<sequence length="1074" mass="115801">MADLELVFSRIFAVALYSAPDHANRRPPVVVLSSLAQELAAEAGPDGQKPVLDAAVLDRVVVARLIESPPADYPQPPIHYLMGCFERASEEYRRAGANEQVKAAVISARDLILNYAGLALFAGIVAQPAALETRGSLQLMDGLLLRYGLPAAALTSAVAPSFAPTGGSRGGGGDAGVALAVYVGGAVAMPTGFLEELALRHESDEGLADAAAKIVVELARLVSRISPLGDPSPHLSALAHLLSLEPLARGAVGCRSWLPTDLRAASGRAVVLPGACWLGPLFNISPIPDDVRGATAQEPPVLAQCFSGVEGRRPGDVNNAVSGLRLAMRNITGQLTNGVVKSLLKMRSTKSDMLRWLGGVLDGNAGRSKLRFDPVAVAPDGFLANVAAVLLKLCGPFLDTSASSPFWKRVDPGFVAAGGLLDASYGGETRLAAASDEEAAWRERVRSNASASASAPAPGGGSGPASPTGAGGGAADGGFHFICQSFFLTAHALHIGPVRSMTHLESDLAHNVHFLRSHVSQTEAMLQELTNPGERAMAELGLKRARAQLDYMQARYQAFLAVLLDPVLVGDILAFYRLMAAWLTSLATGSPGGSGAASLSLPLPEPAPQAFTCMPEYFVEDMCSVLLFVSRFAPQLLSSAADGAGVRLDEFAVFFTTLMASPKYIRSAFLRSKLSEVLELWLPQNEEEEGVGRAAFRRRAAAGPSAELAALFNCHPLVVQHLTPVLVRLYNDIEHTEREGAFYFKFNMRTTIANILKYLWAQPHHRAVWLSSVRGEEFRGNSERFANMLLNDLTYLLDECLKLLKLLREAEEVRADEARWAAMSREDRDELVSMQERNGNNLSAMIRSATSVIDTLIIITEEPDTTRTLLQPHMVERLRDSLNYFLKYLVGPERRQLRVRNPEKYNFNARELLRGLVTVYLHVDAIDRAIAAAGGSAPAFAAAVGGDKRSFKPEYFLEALSVLDASGLLNVGQRDQLESLSQRALAASSVAEAEDEVMGEDVPEDFTCAIMSTIMKDPVRLPSGVVVDRPSILRHLLSDPTDPFNRQPLNEEQLVPETQLAERIAAWRRARSGH</sequence>
<dbReference type="InterPro" id="IPR003613">
    <property type="entry name" value="Ubox_domain"/>
</dbReference>
<organism evidence="13 14">
    <name type="scientific">Pleodorina starrii</name>
    <dbReference type="NCBI Taxonomy" id="330485"/>
    <lineage>
        <taxon>Eukaryota</taxon>
        <taxon>Viridiplantae</taxon>
        <taxon>Chlorophyta</taxon>
        <taxon>core chlorophytes</taxon>
        <taxon>Chlorophyceae</taxon>
        <taxon>CS clade</taxon>
        <taxon>Chlamydomonadales</taxon>
        <taxon>Volvocaceae</taxon>
        <taxon>Pleodorina</taxon>
    </lineage>
</organism>
<keyword evidence="14" id="KW-1185">Reference proteome</keyword>
<evidence type="ECO:0000256" key="7">
    <source>
        <dbReference type="ARBA" id="ARBA00022490"/>
    </source>
</evidence>
<evidence type="ECO:0000256" key="1">
    <source>
        <dbReference type="ARBA" id="ARBA00000900"/>
    </source>
</evidence>
<comment type="subcellular location">
    <subcellularLocation>
        <location evidence="3">Cytoplasm</location>
    </subcellularLocation>
    <subcellularLocation>
        <location evidence="2">Nucleus</location>
    </subcellularLocation>
</comment>
<dbReference type="AlphaFoldDB" id="A0A9W6BUN4"/>
<feature type="region of interest" description="Disordered" evidence="11">
    <location>
        <begin position="443"/>
        <end position="471"/>
    </location>
</feature>
<dbReference type="EMBL" id="BRXU01000023">
    <property type="protein sequence ID" value="GLC58494.1"/>
    <property type="molecule type" value="Genomic_DNA"/>
</dbReference>
<dbReference type="InterPro" id="IPR045132">
    <property type="entry name" value="UBE4"/>
</dbReference>
<evidence type="ECO:0000256" key="11">
    <source>
        <dbReference type="SAM" id="MobiDB-lite"/>
    </source>
</evidence>
<dbReference type="EC" id="2.3.2.27" evidence="6"/>
<comment type="pathway">
    <text evidence="4">Protein modification; protein ubiquitination.</text>
</comment>
<evidence type="ECO:0000256" key="5">
    <source>
        <dbReference type="ARBA" id="ARBA00007434"/>
    </source>
</evidence>
<keyword evidence="8" id="KW-0808">Transferase</keyword>
<dbReference type="GO" id="GO:0006511">
    <property type="term" value="P:ubiquitin-dependent protein catabolic process"/>
    <property type="evidence" value="ECO:0007669"/>
    <property type="project" value="InterPro"/>
</dbReference>
<dbReference type="FunFam" id="3.30.40.10:FF:000055">
    <property type="entry name" value="Ubiquitin conjugation factor e4 a"/>
    <property type="match status" value="1"/>
</dbReference>
<evidence type="ECO:0000313" key="13">
    <source>
        <dbReference type="EMBL" id="GLC58494.1"/>
    </source>
</evidence>
<dbReference type="GO" id="GO:0036503">
    <property type="term" value="P:ERAD pathway"/>
    <property type="evidence" value="ECO:0007669"/>
    <property type="project" value="InterPro"/>
</dbReference>
<dbReference type="Proteomes" id="UP001165080">
    <property type="component" value="Unassembled WGS sequence"/>
</dbReference>
<dbReference type="PANTHER" id="PTHR13931:SF2">
    <property type="entry name" value="UBIQUITIN CONJUGATION FACTOR E4 B"/>
    <property type="match status" value="1"/>
</dbReference>
<dbReference type="PROSITE" id="PS51698">
    <property type="entry name" value="U_BOX"/>
    <property type="match status" value="1"/>
</dbReference>
<evidence type="ECO:0000259" key="12">
    <source>
        <dbReference type="PROSITE" id="PS51698"/>
    </source>
</evidence>
<evidence type="ECO:0000256" key="4">
    <source>
        <dbReference type="ARBA" id="ARBA00004906"/>
    </source>
</evidence>
<name>A0A9W6BUN4_9CHLO</name>
<reference evidence="13 14" key="1">
    <citation type="journal article" date="2023" name="Commun. Biol.">
        <title>Reorganization of the ancestral sex-determining regions during the evolution of trioecy in Pleodorina starrii.</title>
        <authorList>
            <person name="Takahashi K."/>
            <person name="Suzuki S."/>
            <person name="Kawai-Toyooka H."/>
            <person name="Yamamoto K."/>
            <person name="Hamaji T."/>
            <person name="Ootsuki R."/>
            <person name="Yamaguchi H."/>
            <person name="Kawachi M."/>
            <person name="Higashiyama T."/>
            <person name="Nozaki H."/>
        </authorList>
    </citation>
    <scope>NUCLEOTIDE SEQUENCE [LARGE SCALE GENOMIC DNA]</scope>
    <source>
        <strain evidence="13 14">NIES-4479</strain>
    </source>
</reference>
<evidence type="ECO:0000256" key="8">
    <source>
        <dbReference type="ARBA" id="ARBA00022679"/>
    </source>
</evidence>
<feature type="compositionally biased region" description="Gly residues" evidence="11">
    <location>
        <begin position="458"/>
        <end position="471"/>
    </location>
</feature>
<dbReference type="PANTHER" id="PTHR13931">
    <property type="entry name" value="UBIQUITINATION FACTOR E4"/>
    <property type="match status" value="1"/>
</dbReference>
<gene>
    <name evidence="13" type="primary">PLEST005331</name>
    <name evidence="13" type="ORF">PLESTB_001367200</name>
</gene>
<dbReference type="InterPro" id="IPR019474">
    <property type="entry name" value="Ub_conjug_fac_E4_core"/>
</dbReference>
<dbReference type="GO" id="GO:0005737">
    <property type="term" value="C:cytoplasm"/>
    <property type="evidence" value="ECO:0007669"/>
    <property type="project" value="UniProtKB-SubCell"/>
</dbReference>
<feature type="domain" description="U-box" evidence="12">
    <location>
        <begin position="1001"/>
        <end position="1074"/>
    </location>
</feature>
<keyword evidence="10" id="KW-0539">Nucleus</keyword>
<keyword evidence="9" id="KW-0833">Ubl conjugation pathway</keyword>
<dbReference type="GO" id="GO:0034450">
    <property type="term" value="F:ubiquitin-ubiquitin ligase activity"/>
    <property type="evidence" value="ECO:0007669"/>
    <property type="project" value="InterPro"/>
</dbReference>
<evidence type="ECO:0000256" key="10">
    <source>
        <dbReference type="ARBA" id="ARBA00023242"/>
    </source>
</evidence>
<evidence type="ECO:0000256" key="2">
    <source>
        <dbReference type="ARBA" id="ARBA00004123"/>
    </source>
</evidence>
<comment type="catalytic activity">
    <reaction evidence="1">
        <text>S-ubiquitinyl-[E2 ubiquitin-conjugating enzyme]-L-cysteine + [acceptor protein]-L-lysine = [E2 ubiquitin-conjugating enzyme]-L-cysteine + N(6)-ubiquitinyl-[acceptor protein]-L-lysine.</text>
        <dbReference type="EC" id="2.3.2.27"/>
    </reaction>
</comment>
<comment type="similarity">
    <text evidence="5">Belongs to the ubiquitin conjugation factor E4 family.</text>
</comment>
<evidence type="ECO:0000256" key="9">
    <source>
        <dbReference type="ARBA" id="ARBA00022786"/>
    </source>
</evidence>
<dbReference type="SUPFAM" id="SSF57850">
    <property type="entry name" value="RING/U-box"/>
    <property type="match status" value="1"/>
</dbReference>
<dbReference type="GO" id="GO:0000209">
    <property type="term" value="P:protein polyubiquitination"/>
    <property type="evidence" value="ECO:0007669"/>
    <property type="project" value="TreeGrafter"/>
</dbReference>
<dbReference type="GO" id="GO:0005634">
    <property type="term" value="C:nucleus"/>
    <property type="evidence" value="ECO:0007669"/>
    <property type="project" value="UniProtKB-SubCell"/>
</dbReference>
<dbReference type="Pfam" id="PF04564">
    <property type="entry name" value="U-box"/>
    <property type="match status" value="1"/>
</dbReference>
<evidence type="ECO:0000313" key="14">
    <source>
        <dbReference type="Proteomes" id="UP001165080"/>
    </source>
</evidence>
<dbReference type="SMART" id="SM00504">
    <property type="entry name" value="Ubox"/>
    <property type="match status" value="1"/>
</dbReference>
<keyword evidence="7" id="KW-0963">Cytoplasm</keyword>
<dbReference type="InterPro" id="IPR013083">
    <property type="entry name" value="Znf_RING/FYVE/PHD"/>
</dbReference>